<dbReference type="PROSITE" id="PS51257">
    <property type="entry name" value="PROKAR_LIPOPROTEIN"/>
    <property type="match status" value="1"/>
</dbReference>
<reference evidence="5" key="1">
    <citation type="journal article" date="2014" name="Int. J. Syst. Evol. Microbiol.">
        <title>Complete genome sequence of Corynebacterium casei LMG S-19264T (=DSM 44701T), isolated from a smear-ripened cheese.</title>
        <authorList>
            <consortium name="US DOE Joint Genome Institute (JGI-PGF)"/>
            <person name="Walter F."/>
            <person name="Albersmeier A."/>
            <person name="Kalinowski J."/>
            <person name="Ruckert C."/>
        </authorList>
    </citation>
    <scope>NUCLEOTIDE SEQUENCE</scope>
    <source>
        <strain evidence="5">VKM B-1513</strain>
    </source>
</reference>
<dbReference type="Gene3D" id="3.40.50.1820">
    <property type="entry name" value="alpha/beta hydrolase"/>
    <property type="match status" value="1"/>
</dbReference>
<dbReference type="AlphaFoldDB" id="A0A9W6MLY4"/>
<sequence length="410" mass="44179">MRRFIPLFLIVALPLMLVGCVSMALPKVSARHGGEAARPPLETAGLNRERWEAGQAELRAAFEAEVYGAWPEAGPARVLDHTVVDAAAYDGAGRIEEYTLDLAGAQTHLATVLPVAADGPVPVVVMQMFCGNHAALGWHDGVSGPVTERAPDCAPSGFASWSTRQIFGRHIMEPPVAEILAHGYALAFIYAGDIVPDSAAAADEALDELSADVQTGAIAAWAWAYSRVIDVLEADERYDPQRMAVWGHSRNGKSALLAAAFDPRIDLVIAHQAGTGGTTLTRSDAGESVAQITQAYPYWFNDRFETYAGREEEIPVDQHQLISLMAPRPLLIGGAWRDQWSDPNGSWRAARGANPVYALYGSDGLEQDGLGAFDPEADIAVFMRRGLHGVNAVDWRHFLAFLDAHFGAGE</sequence>
<keyword evidence="1" id="KW-0719">Serine esterase</keyword>
<dbReference type="Pfam" id="PF22244">
    <property type="entry name" value="GCE_fung"/>
    <property type="match status" value="1"/>
</dbReference>
<dbReference type="GO" id="GO:0052689">
    <property type="term" value="F:carboxylic ester hydrolase activity"/>
    <property type="evidence" value="ECO:0007669"/>
    <property type="project" value="UniProtKB-KW"/>
</dbReference>
<comment type="caution">
    <text evidence="5">The sequence shown here is derived from an EMBL/GenBank/DDBJ whole genome shotgun (WGS) entry which is preliminary data.</text>
</comment>
<feature type="domain" description="4-O-methyl-glucuronoyl methylesterase-like" evidence="4">
    <location>
        <begin position="212"/>
        <end position="361"/>
    </location>
</feature>
<reference evidence="5" key="2">
    <citation type="submission" date="2023-01" db="EMBL/GenBank/DDBJ databases">
        <authorList>
            <person name="Sun Q."/>
            <person name="Evtushenko L."/>
        </authorList>
    </citation>
    <scope>NUCLEOTIDE SEQUENCE</scope>
    <source>
        <strain evidence="5">VKM B-1513</strain>
    </source>
</reference>
<proteinExistence type="predicted"/>
<organism evidence="5 6">
    <name type="scientific">Maricaulis virginensis</name>
    <dbReference type="NCBI Taxonomy" id="144022"/>
    <lineage>
        <taxon>Bacteria</taxon>
        <taxon>Pseudomonadati</taxon>
        <taxon>Pseudomonadota</taxon>
        <taxon>Alphaproteobacteria</taxon>
        <taxon>Maricaulales</taxon>
        <taxon>Maricaulaceae</taxon>
        <taxon>Maricaulis</taxon>
    </lineage>
</organism>
<evidence type="ECO:0000259" key="4">
    <source>
        <dbReference type="Pfam" id="PF22244"/>
    </source>
</evidence>
<gene>
    <name evidence="5" type="ORF">GCM10017621_00700</name>
</gene>
<dbReference type="SUPFAM" id="SSF53474">
    <property type="entry name" value="alpha/beta-Hydrolases"/>
    <property type="match status" value="1"/>
</dbReference>
<accession>A0A9W6MLY4</accession>
<name>A0A9W6MLY4_9PROT</name>
<dbReference type="InterPro" id="IPR029058">
    <property type="entry name" value="AB_hydrolase_fold"/>
</dbReference>
<keyword evidence="2" id="KW-0732">Signal</keyword>
<protein>
    <submittedName>
        <fullName evidence="5">Acetylxylan esterase</fullName>
    </submittedName>
</protein>
<dbReference type="InterPro" id="IPR054579">
    <property type="entry name" value="GCE-like_dom"/>
</dbReference>
<dbReference type="Proteomes" id="UP001143486">
    <property type="component" value="Unassembled WGS sequence"/>
</dbReference>
<evidence type="ECO:0000256" key="1">
    <source>
        <dbReference type="ARBA" id="ARBA00022487"/>
    </source>
</evidence>
<evidence type="ECO:0000313" key="5">
    <source>
        <dbReference type="EMBL" id="GLK50562.1"/>
    </source>
</evidence>
<evidence type="ECO:0000256" key="3">
    <source>
        <dbReference type="ARBA" id="ARBA00022801"/>
    </source>
</evidence>
<evidence type="ECO:0000256" key="2">
    <source>
        <dbReference type="ARBA" id="ARBA00022729"/>
    </source>
</evidence>
<keyword evidence="3" id="KW-0378">Hydrolase</keyword>
<evidence type="ECO:0000313" key="6">
    <source>
        <dbReference type="Proteomes" id="UP001143486"/>
    </source>
</evidence>
<keyword evidence="6" id="KW-1185">Reference proteome</keyword>
<dbReference type="RefSeq" id="WP_271184963.1">
    <property type="nucleotide sequence ID" value="NZ_BSFE01000001.1"/>
</dbReference>
<dbReference type="EMBL" id="BSFE01000001">
    <property type="protein sequence ID" value="GLK50562.1"/>
    <property type="molecule type" value="Genomic_DNA"/>
</dbReference>